<feature type="signal peptide" evidence="1">
    <location>
        <begin position="1"/>
        <end position="18"/>
    </location>
</feature>
<proteinExistence type="predicted"/>
<evidence type="ECO:0000313" key="3">
    <source>
        <dbReference type="Proteomes" id="UP001353858"/>
    </source>
</evidence>
<dbReference type="PANTHER" id="PTHR11257">
    <property type="entry name" value="CHEMOSENSORY PROTEIN-RELATED"/>
    <property type="match status" value="1"/>
</dbReference>
<protein>
    <submittedName>
        <fullName evidence="2">Uncharacterized protein</fullName>
    </submittedName>
</protein>
<dbReference type="EMBL" id="JARPUR010000001">
    <property type="protein sequence ID" value="KAK4885683.1"/>
    <property type="molecule type" value="Genomic_DNA"/>
</dbReference>
<feature type="chain" id="PRO_5042890881" evidence="1">
    <location>
        <begin position="19"/>
        <end position="182"/>
    </location>
</feature>
<keyword evidence="1" id="KW-0732">Signal</keyword>
<keyword evidence="3" id="KW-1185">Reference proteome</keyword>
<dbReference type="Pfam" id="PF03392">
    <property type="entry name" value="OS-D"/>
    <property type="match status" value="2"/>
</dbReference>
<dbReference type="SUPFAM" id="SSF100910">
    <property type="entry name" value="Chemosensory protein Csp2"/>
    <property type="match status" value="2"/>
</dbReference>
<dbReference type="InterPro" id="IPR036682">
    <property type="entry name" value="OS_D_A10/PebIII_sf"/>
</dbReference>
<dbReference type="InterPro" id="IPR005055">
    <property type="entry name" value="A10/PebIII"/>
</dbReference>
<gene>
    <name evidence="2" type="ORF">RN001_001954</name>
</gene>
<reference evidence="3" key="1">
    <citation type="submission" date="2023-01" db="EMBL/GenBank/DDBJ databases">
        <title>Key to firefly adult light organ development and bioluminescence: homeobox transcription factors regulate luciferase expression and transportation to peroxisome.</title>
        <authorList>
            <person name="Fu X."/>
        </authorList>
    </citation>
    <scope>NUCLEOTIDE SEQUENCE [LARGE SCALE GENOMIC DNA]</scope>
</reference>
<accession>A0AAN7PGQ8</accession>
<comment type="caution">
    <text evidence="2">The sequence shown here is derived from an EMBL/GenBank/DDBJ whole genome shotgun (WGS) entry which is preliminary data.</text>
</comment>
<name>A0AAN7PGQ8_9COLE</name>
<dbReference type="PANTHER" id="PTHR11257:SF12">
    <property type="entry name" value="EJACULATORY BULB-SPECIFIC PROTEIN 3-RELATED"/>
    <property type="match status" value="1"/>
</dbReference>
<dbReference type="Gene3D" id="1.10.2080.10">
    <property type="entry name" value="Insect odorant-binding protein A10/Ejaculatory bulb-specific protein 3"/>
    <property type="match status" value="2"/>
</dbReference>
<evidence type="ECO:0000313" key="2">
    <source>
        <dbReference type="EMBL" id="KAK4885683.1"/>
    </source>
</evidence>
<sequence length="182" mass="20782">MNKLVVPVLFFLAVVVYGRPDTSTDESDNIDIDEILANNRLVDSYINCVKTGQKCTPIGQRARVVVYGRPDTSTDESDNIDIDEILANNRLVDSYINCVKTGQKCTPIGQRARELLPDALKTKCSTCTNIQKERMQKALEWVIQNKPNNFLELENQFDPEHQYRKQNSDELKKRNIVLPPLK</sequence>
<dbReference type="Proteomes" id="UP001353858">
    <property type="component" value="Unassembled WGS sequence"/>
</dbReference>
<organism evidence="2 3">
    <name type="scientific">Aquatica leii</name>
    <dbReference type="NCBI Taxonomy" id="1421715"/>
    <lineage>
        <taxon>Eukaryota</taxon>
        <taxon>Metazoa</taxon>
        <taxon>Ecdysozoa</taxon>
        <taxon>Arthropoda</taxon>
        <taxon>Hexapoda</taxon>
        <taxon>Insecta</taxon>
        <taxon>Pterygota</taxon>
        <taxon>Neoptera</taxon>
        <taxon>Endopterygota</taxon>
        <taxon>Coleoptera</taxon>
        <taxon>Polyphaga</taxon>
        <taxon>Elateriformia</taxon>
        <taxon>Elateroidea</taxon>
        <taxon>Lampyridae</taxon>
        <taxon>Luciolinae</taxon>
        <taxon>Aquatica</taxon>
    </lineage>
</organism>
<evidence type="ECO:0000256" key="1">
    <source>
        <dbReference type="SAM" id="SignalP"/>
    </source>
</evidence>
<dbReference type="AlphaFoldDB" id="A0AAN7PGQ8"/>